<evidence type="ECO:0000259" key="3">
    <source>
        <dbReference type="PROSITE" id="PS50076"/>
    </source>
</evidence>
<organism evidence="4 5">
    <name type="scientific">Temnothorax longispinosus</name>
    <dbReference type="NCBI Taxonomy" id="300112"/>
    <lineage>
        <taxon>Eukaryota</taxon>
        <taxon>Metazoa</taxon>
        <taxon>Ecdysozoa</taxon>
        <taxon>Arthropoda</taxon>
        <taxon>Hexapoda</taxon>
        <taxon>Insecta</taxon>
        <taxon>Pterygota</taxon>
        <taxon>Neoptera</taxon>
        <taxon>Endopterygota</taxon>
        <taxon>Hymenoptera</taxon>
        <taxon>Apocrita</taxon>
        <taxon>Aculeata</taxon>
        <taxon>Formicoidea</taxon>
        <taxon>Formicidae</taxon>
        <taxon>Myrmicinae</taxon>
        <taxon>Temnothorax</taxon>
    </lineage>
</organism>
<evidence type="ECO:0000313" key="4">
    <source>
        <dbReference type="EMBL" id="TGZ47271.1"/>
    </source>
</evidence>
<gene>
    <name evidence="4" type="ORF">DBV15_04216</name>
</gene>
<dbReference type="InterPro" id="IPR036869">
    <property type="entry name" value="J_dom_sf"/>
</dbReference>
<dbReference type="GO" id="GO:0001671">
    <property type="term" value="F:ATPase activator activity"/>
    <property type="evidence" value="ECO:0007669"/>
    <property type="project" value="InterPro"/>
</dbReference>
<dbReference type="Gene3D" id="1.10.287.110">
    <property type="entry name" value="DnaJ domain"/>
    <property type="match status" value="1"/>
</dbReference>
<dbReference type="Gene3D" id="1.20.1280.20">
    <property type="entry name" value="HscB, C-terminal domain"/>
    <property type="match status" value="1"/>
</dbReference>
<sequence length="259" mass="30028">MELLNYKIILGKMFLARVIRKSAVAVSPVKQRCKLYSHQASSRATVRPTLPLGCLRFCSDSPPKCWNCDYTYKSELFCSKCKVLQEWPGNLNYFDIMGIKREYNVASEEIHKKYRELQKMLHPDKFGNKSEKERQISEKLSSLINKAYSTLAHPLKRGLYMLQLKGISIPEGTTSLNAKFLMEIMERNEEIENAMEDRDKILKLAKESRELLDTMSKQVAEAFSKEDIDTATKILIKMKYYDTVDNRLKKLKHDLGVVE</sequence>
<dbReference type="Proteomes" id="UP000310200">
    <property type="component" value="Unassembled WGS sequence"/>
</dbReference>
<evidence type="ECO:0000313" key="5">
    <source>
        <dbReference type="Proteomes" id="UP000310200"/>
    </source>
</evidence>
<dbReference type="NCBIfam" id="TIGR00714">
    <property type="entry name" value="hscB"/>
    <property type="match status" value="1"/>
</dbReference>
<proteinExistence type="inferred from homology"/>
<evidence type="ECO:0000256" key="1">
    <source>
        <dbReference type="ARBA" id="ARBA00010476"/>
    </source>
</evidence>
<dbReference type="InterPro" id="IPR004640">
    <property type="entry name" value="HscB"/>
</dbReference>
<dbReference type="PANTHER" id="PTHR14021">
    <property type="entry name" value="IRON-SULFUR CLUSTER CO-CHAPERONE PROTEIN HSCB"/>
    <property type="match status" value="1"/>
</dbReference>
<dbReference type="InterPro" id="IPR001623">
    <property type="entry name" value="DnaJ_domain"/>
</dbReference>
<dbReference type="SUPFAM" id="SSF46565">
    <property type="entry name" value="Chaperone J-domain"/>
    <property type="match status" value="1"/>
</dbReference>
<dbReference type="HAMAP" id="MF_00682">
    <property type="entry name" value="HscB"/>
    <property type="match status" value="1"/>
</dbReference>
<dbReference type="GO" id="GO:0051087">
    <property type="term" value="F:protein-folding chaperone binding"/>
    <property type="evidence" value="ECO:0007669"/>
    <property type="project" value="InterPro"/>
</dbReference>
<dbReference type="GO" id="GO:0044571">
    <property type="term" value="P:[2Fe-2S] cluster assembly"/>
    <property type="evidence" value="ECO:0007669"/>
    <property type="project" value="InterPro"/>
</dbReference>
<comment type="caution">
    <text evidence="4">The sequence shown here is derived from an EMBL/GenBank/DDBJ whole genome shotgun (WGS) entry which is preliminary data.</text>
</comment>
<evidence type="ECO:0000256" key="2">
    <source>
        <dbReference type="ARBA" id="ARBA00023186"/>
    </source>
</evidence>
<dbReference type="STRING" id="300112.A0A4S2KD55"/>
<feature type="domain" description="J" evidence="3">
    <location>
        <begin position="92"/>
        <end position="164"/>
    </location>
</feature>
<dbReference type="PROSITE" id="PS50076">
    <property type="entry name" value="DNAJ_2"/>
    <property type="match status" value="1"/>
</dbReference>
<dbReference type="SMART" id="SM00271">
    <property type="entry name" value="DnaJ"/>
    <property type="match status" value="1"/>
</dbReference>
<dbReference type="EMBL" id="QBLH01002734">
    <property type="protein sequence ID" value="TGZ47271.1"/>
    <property type="molecule type" value="Genomic_DNA"/>
</dbReference>
<dbReference type="CDD" id="cd06257">
    <property type="entry name" value="DnaJ"/>
    <property type="match status" value="1"/>
</dbReference>
<dbReference type="Pfam" id="PF00226">
    <property type="entry name" value="DnaJ"/>
    <property type="match status" value="1"/>
</dbReference>
<accession>A0A4S2KD55</accession>
<reference evidence="4 5" key="1">
    <citation type="journal article" date="2019" name="Philos. Trans. R. Soc. Lond., B, Biol. Sci.">
        <title>Ant behaviour and brain gene expression of defending hosts depend on the ecological success of the intruding social parasite.</title>
        <authorList>
            <person name="Kaur R."/>
            <person name="Stoldt M."/>
            <person name="Jongepier E."/>
            <person name="Feldmeyer B."/>
            <person name="Menzel F."/>
            <person name="Bornberg-Bauer E."/>
            <person name="Foitzik S."/>
        </authorList>
    </citation>
    <scope>NUCLEOTIDE SEQUENCE [LARGE SCALE GENOMIC DNA]</scope>
    <source>
        <tissue evidence="4">Whole body</tissue>
    </source>
</reference>
<keyword evidence="2" id="KW-0143">Chaperone</keyword>
<dbReference type="GO" id="GO:0051259">
    <property type="term" value="P:protein complex oligomerization"/>
    <property type="evidence" value="ECO:0007669"/>
    <property type="project" value="InterPro"/>
</dbReference>
<dbReference type="InterPro" id="IPR009073">
    <property type="entry name" value="HscB_oligo_C"/>
</dbReference>
<dbReference type="AlphaFoldDB" id="A0A4S2KD55"/>
<name>A0A4S2KD55_9HYME</name>
<dbReference type="InterPro" id="IPR036386">
    <property type="entry name" value="HscB_C_sf"/>
</dbReference>
<protein>
    <submittedName>
        <fullName evidence="4">Co-chaperone protein HscB, mitochondrial</fullName>
    </submittedName>
</protein>
<dbReference type="Pfam" id="PF07743">
    <property type="entry name" value="HSCB_C"/>
    <property type="match status" value="1"/>
</dbReference>
<keyword evidence="5" id="KW-1185">Reference proteome</keyword>
<dbReference type="GO" id="GO:0005739">
    <property type="term" value="C:mitochondrion"/>
    <property type="evidence" value="ECO:0007669"/>
    <property type="project" value="TreeGrafter"/>
</dbReference>
<dbReference type="PANTHER" id="PTHR14021:SF15">
    <property type="entry name" value="IRON-SULFUR CLUSTER CO-CHAPERONE PROTEIN HSCB"/>
    <property type="match status" value="1"/>
</dbReference>
<dbReference type="SUPFAM" id="SSF47144">
    <property type="entry name" value="HSC20 (HSCB), C-terminal oligomerisation domain"/>
    <property type="match status" value="1"/>
</dbReference>
<comment type="similarity">
    <text evidence="1">Belongs to the HscB family.</text>
</comment>